<dbReference type="GO" id="GO:0005975">
    <property type="term" value="P:carbohydrate metabolic process"/>
    <property type="evidence" value="ECO:0007669"/>
    <property type="project" value="InterPro"/>
</dbReference>
<dbReference type="Proteomes" id="UP001276902">
    <property type="component" value="Unassembled WGS sequence"/>
</dbReference>
<proteinExistence type="predicted"/>
<evidence type="ECO:0000313" key="4">
    <source>
        <dbReference type="Proteomes" id="UP001276902"/>
    </source>
</evidence>
<protein>
    <submittedName>
        <fullName evidence="3">Polysaccharide deacetylase family protein</fullName>
    </submittedName>
</protein>
<sequence length="235" mass="26327">MKRIKRKLMNLGIVMLSCLLAVLFNQQVTPVSEEAEKIVALTYDDGPSKVSTSDLLEVLEKHDATATFFVNGNHALENKELISAIVEQGSEIGNHTLDHVWLSKVDEAEALRQVIGNEHLLRFLSGQEGIMPLRPPYGDINQTILDQFNLPIVLWSADSRDWEVQDVERIKANVLSEIEDGGIIIMHDGFETSVQATDELLALLTAQNYRVVSVSELFALKHQSMPLHEKIKTCK</sequence>
<keyword evidence="1" id="KW-0732">Signal</keyword>
<dbReference type="GO" id="GO:0016810">
    <property type="term" value="F:hydrolase activity, acting on carbon-nitrogen (but not peptide) bonds"/>
    <property type="evidence" value="ECO:0007669"/>
    <property type="project" value="InterPro"/>
</dbReference>
<accession>A0AB35USL6</accession>
<feature type="signal peptide" evidence="1">
    <location>
        <begin position="1"/>
        <end position="26"/>
    </location>
</feature>
<feature type="chain" id="PRO_5044220444" evidence="1">
    <location>
        <begin position="27"/>
        <end position="235"/>
    </location>
</feature>
<dbReference type="Pfam" id="PF01522">
    <property type="entry name" value="Polysacc_deac_1"/>
    <property type="match status" value="1"/>
</dbReference>
<dbReference type="AlphaFoldDB" id="A0AB35USL6"/>
<gene>
    <name evidence="3" type="ORF">MQE39_16470</name>
</gene>
<evidence type="ECO:0000259" key="2">
    <source>
        <dbReference type="PROSITE" id="PS51677"/>
    </source>
</evidence>
<dbReference type="SUPFAM" id="SSF88713">
    <property type="entry name" value="Glycoside hydrolase/deacetylase"/>
    <property type="match status" value="1"/>
</dbReference>
<dbReference type="InterPro" id="IPR002509">
    <property type="entry name" value="NODB_dom"/>
</dbReference>
<dbReference type="EMBL" id="JALDAW010000023">
    <property type="protein sequence ID" value="MDY5169712.1"/>
    <property type="molecule type" value="Genomic_DNA"/>
</dbReference>
<evidence type="ECO:0000256" key="1">
    <source>
        <dbReference type="SAM" id="SignalP"/>
    </source>
</evidence>
<dbReference type="InterPro" id="IPR050248">
    <property type="entry name" value="Polysacc_deacetylase_ArnD"/>
</dbReference>
<dbReference type="InterPro" id="IPR011330">
    <property type="entry name" value="Glyco_hydro/deAcase_b/a-brl"/>
</dbReference>
<comment type="caution">
    <text evidence="3">The sequence shown here is derived from an EMBL/GenBank/DDBJ whole genome shotgun (WGS) entry which is preliminary data.</text>
</comment>
<evidence type="ECO:0000313" key="3">
    <source>
        <dbReference type="EMBL" id="MDY5169712.1"/>
    </source>
</evidence>
<feature type="domain" description="NodB homology" evidence="2">
    <location>
        <begin position="37"/>
        <end position="212"/>
    </location>
</feature>
<dbReference type="PROSITE" id="PS51257">
    <property type="entry name" value="PROKAR_LIPOPROTEIN"/>
    <property type="match status" value="1"/>
</dbReference>
<reference evidence="3" key="1">
    <citation type="submission" date="2022-03" db="EMBL/GenBank/DDBJ databases">
        <title>First case of bacteraemia caused by Dielma fastidiosa in a patient hospitalised with diverticulitis.</title>
        <authorList>
            <person name="Forman-Ankjaer B."/>
            <person name="Hvid-Jensen F."/>
            <person name="Kobel C.M."/>
            <person name="Greve T."/>
        </authorList>
    </citation>
    <scope>NUCLEOTIDE SEQUENCE</scope>
    <source>
        <strain evidence="3">AUH_DF_2021</strain>
    </source>
</reference>
<dbReference type="RefSeq" id="WP_320884964.1">
    <property type="nucleotide sequence ID" value="NZ_BAABZA010000001.1"/>
</dbReference>
<dbReference type="PANTHER" id="PTHR10587">
    <property type="entry name" value="GLYCOSYL TRANSFERASE-RELATED"/>
    <property type="match status" value="1"/>
</dbReference>
<dbReference type="PROSITE" id="PS51677">
    <property type="entry name" value="NODB"/>
    <property type="match status" value="1"/>
</dbReference>
<dbReference type="Gene3D" id="3.20.20.370">
    <property type="entry name" value="Glycoside hydrolase/deacetylase"/>
    <property type="match status" value="1"/>
</dbReference>
<organism evidence="3 4">
    <name type="scientific">Dielma fastidiosa</name>
    <dbReference type="NCBI Taxonomy" id="1034346"/>
    <lineage>
        <taxon>Bacteria</taxon>
        <taxon>Bacillati</taxon>
        <taxon>Bacillota</taxon>
        <taxon>Erysipelotrichia</taxon>
        <taxon>Erysipelotrichales</taxon>
        <taxon>Erysipelotrichaceae</taxon>
        <taxon>Dielma</taxon>
    </lineage>
</organism>
<name>A0AB35USL6_9FIRM</name>